<dbReference type="PROSITE" id="PS51155">
    <property type="entry name" value="CHIT_BIND_RR_2"/>
    <property type="match status" value="1"/>
</dbReference>
<accession>A0ABQ9ZUD4</accession>
<evidence type="ECO:0000256" key="4">
    <source>
        <dbReference type="SAM" id="SignalP"/>
    </source>
</evidence>
<feature type="region of interest" description="Disordered" evidence="3">
    <location>
        <begin position="553"/>
        <end position="582"/>
    </location>
</feature>
<comment type="caution">
    <text evidence="5">The sequence shown here is derived from an EMBL/GenBank/DDBJ whole genome shotgun (WGS) entry which is preliminary data.</text>
</comment>
<feature type="compositionally biased region" description="Basic and acidic residues" evidence="3">
    <location>
        <begin position="389"/>
        <end position="398"/>
    </location>
</feature>
<feature type="compositionally biased region" description="Polar residues" evidence="3">
    <location>
        <begin position="417"/>
        <end position="430"/>
    </location>
</feature>
<keyword evidence="4" id="KW-0732">Signal</keyword>
<proteinExistence type="predicted"/>
<reference evidence="5 6" key="1">
    <citation type="journal article" date="2023" name="Nucleic Acids Res.">
        <title>The hologenome of Daphnia magna reveals possible DNA methylation and microbiome-mediated evolution of the host genome.</title>
        <authorList>
            <person name="Chaturvedi A."/>
            <person name="Li X."/>
            <person name="Dhandapani V."/>
            <person name="Marshall H."/>
            <person name="Kissane S."/>
            <person name="Cuenca-Cambronero M."/>
            <person name="Asole G."/>
            <person name="Calvet F."/>
            <person name="Ruiz-Romero M."/>
            <person name="Marangio P."/>
            <person name="Guigo R."/>
            <person name="Rago D."/>
            <person name="Mirbahai L."/>
            <person name="Eastwood N."/>
            <person name="Colbourne J.K."/>
            <person name="Zhou J."/>
            <person name="Mallon E."/>
            <person name="Orsini L."/>
        </authorList>
    </citation>
    <scope>NUCLEOTIDE SEQUENCE [LARGE SCALE GENOMIC DNA]</scope>
    <source>
        <strain evidence="5">LRV0_1</strain>
    </source>
</reference>
<dbReference type="InterPro" id="IPR000618">
    <property type="entry name" value="Insect_cuticle"/>
</dbReference>
<feature type="chain" id="PRO_5045750619" description="Cuticle protein" evidence="4">
    <location>
        <begin position="21"/>
        <end position="855"/>
    </location>
</feature>
<keyword evidence="1 2" id="KW-0193">Cuticle</keyword>
<dbReference type="PANTHER" id="PTHR12236:SF95">
    <property type="entry name" value="CUTICULAR PROTEIN 76BD, ISOFORM C-RELATED"/>
    <property type="match status" value="1"/>
</dbReference>
<dbReference type="InterPro" id="IPR051217">
    <property type="entry name" value="Insect_Cuticle_Struc_Prot"/>
</dbReference>
<keyword evidence="6" id="KW-1185">Reference proteome</keyword>
<dbReference type="Proteomes" id="UP001234178">
    <property type="component" value="Unassembled WGS sequence"/>
</dbReference>
<evidence type="ECO:0008006" key="7">
    <source>
        <dbReference type="Google" id="ProtNLM"/>
    </source>
</evidence>
<feature type="compositionally biased region" description="Basic and acidic residues" evidence="3">
    <location>
        <begin position="570"/>
        <end position="582"/>
    </location>
</feature>
<name>A0ABQ9ZUD4_9CRUS</name>
<evidence type="ECO:0000256" key="1">
    <source>
        <dbReference type="ARBA" id="ARBA00022460"/>
    </source>
</evidence>
<dbReference type="PANTHER" id="PTHR12236">
    <property type="entry name" value="STRUCTURAL CONTITUENT OF CUTICLE"/>
    <property type="match status" value="1"/>
</dbReference>
<dbReference type="PROSITE" id="PS00233">
    <property type="entry name" value="CHIT_BIND_RR_1"/>
    <property type="match status" value="1"/>
</dbReference>
<gene>
    <name evidence="5" type="ORF">OUZ56_031489</name>
</gene>
<evidence type="ECO:0000256" key="3">
    <source>
        <dbReference type="SAM" id="MobiDB-lite"/>
    </source>
</evidence>
<dbReference type="Pfam" id="PF00379">
    <property type="entry name" value="Chitin_bind_4"/>
    <property type="match status" value="1"/>
</dbReference>
<evidence type="ECO:0000256" key="2">
    <source>
        <dbReference type="PROSITE-ProRule" id="PRU00497"/>
    </source>
</evidence>
<protein>
    <recommendedName>
        <fullName evidence="7">Cuticle protein</fullName>
    </recommendedName>
</protein>
<evidence type="ECO:0000313" key="5">
    <source>
        <dbReference type="EMBL" id="KAK4016532.1"/>
    </source>
</evidence>
<sequence>MKLVYLIQSLLFGVVVFGRAVEERIADPSDVVTDDAEQLPYRFRYNVANPISGDFKSQTEWRDGDGIVTGMYKVLQPDGCVRVVHYTADAMGFHPTVTYEGDCKRAGSINKADQAQSTHSAILSTEVVATPIRSSSAVLSSPAFNSVAAFIRPPKTGGQDEPGQYSALPIVAAPSQKLVVVPVATTSSPTEPSEIDRLWQTVGAKPLGSEITTPGSVPALTSTENAVKTAVESEEIKVESQLPEAVITAIQLSAAASKTPGDDDVQSAQPQSVAAASIAVPSVLAGEVEISNVVPDSIASLLQSFDPIKTLDPLVRQQSPFSERTLKTEPDSSVTSPAVQDPATIVDDVEVAVSSDGIETELREPTPEVSAVPAEMAETVQSESIPQPEDVKPENVKDDLDESADDFTLQTKGDETVQPSKTSNDSNAIVQSDEKQTEKERCFGTLAHSALANVQNLTAPLTQLISSSGHNLSNPVAVLLNTFNKNKLTVAPSTVSTVTDATAVTTTVAPSRQIDVETEDAAAEKTIVTPHHNAEAFAAADGVVSDLPTIAEDPQQTISEGPSVEAEQVSSKEESAELKPSVDHHLESVSVDVNDSAIVVESVPSTDFTRHSAEPVSASDVPVASGTIVYDSVPAVGPEGDAFESFRLAGLENQPPEQVQADVQDTFSLYVPIPTENEYAEADPAKENAESYYQNAETPMHLVAPESYASTVDPVPVIYSQLQTAPFYVHQPTPNVSPHAYPAPVRQSTVRTVDSVAAMPYGLRVHAFVPNYGTVGKAPPAYVYNQHRRQGQHYRRQPYLPQRPLVPAAPIRSSKKGEAYGMRYAAVRTSPMKSRYVVRLPAVKQPTPFYSTYVY</sequence>
<dbReference type="InterPro" id="IPR031311">
    <property type="entry name" value="CHIT_BIND_RR_consensus"/>
</dbReference>
<organism evidence="5 6">
    <name type="scientific">Daphnia magna</name>
    <dbReference type="NCBI Taxonomy" id="35525"/>
    <lineage>
        <taxon>Eukaryota</taxon>
        <taxon>Metazoa</taxon>
        <taxon>Ecdysozoa</taxon>
        <taxon>Arthropoda</taxon>
        <taxon>Crustacea</taxon>
        <taxon>Branchiopoda</taxon>
        <taxon>Diplostraca</taxon>
        <taxon>Cladocera</taxon>
        <taxon>Anomopoda</taxon>
        <taxon>Daphniidae</taxon>
        <taxon>Daphnia</taxon>
    </lineage>
</organism>
<feature type="signal peptide" evidence="4">
    <location>
        <begin position="1"/>
        <end position="20"/>
    </location>
</feature>
<feature type="region of interest" description="Disordered" evidence="3">
    <location>
        <begin position="321"/>
        <end position="435"/>
    </location>
</feature>
<evidence type="ECO:0000313" key="6">
    <source>
        <dbReference type="Proteomes" id="UP001234178"/>
    </source>
</evidence>
<dbReference type="EMBL" id="JAOYFB010000005">
    <property type="protein sequence ID" value="KAK4016532.1"/>
    <property type="molecule type" value="Genomic_DNA"/>
</dbReference>